<keyword evidence="1" id="KW-0678">Repressor</keyword>
<dbReference type="InterPro" id="IPR010982">
    <property type="entry name" value="Lambda_DNA-bd_dom_sf"/>
</dbReference>
<evidence type="ECO:0000256" key="1">
    <source>
        <dbReference type="ARBA" id="ARBA00022491"/>
    </source>
</evidence>
<evidence type="ECO:0000256" key="3">
    <source>
        <dbReference type="ARBA" id="ARBA00023125"/>
    </source>
</evidence>
<keyword evidence="2" id="KW-0805">Transcription regulation</keyword>
<proteinExistence type="predicted"/>
<gene>
    <name evidence="6" type="ORF">LCGC14_0573560</name>
</gene>
<dbReference type="SMART" id="SM00354">
    <property type="entry name" value="HTH_LACI"/>
    <property type="match status" value="1"/>
</dbReference>
<dbReference type="AlphaFoldDB" id="A0A0F9URQ6"/>
<evidence type="ECO:0000256" key="4">
    <source>
        <dbReference type="ARBA" id="ARBA00023163"/>
    </source>
</evidence>
<dbReference type="Gene3D" id="3.40.50.2300">
    <property type="match status" value="2"/>
</dbReference>
<reference evidence="6" key="1">
    <citation type="journal article" date="2015" name="Nature">
        <title>Complex archaea that bridge the gap between prokaryotes and eukaryotes.</title>
        <authorList>
            <person name="Spang A."/>
            <person name="Saw J.H."/>
            <person name="Jorgensen S.L."/>
            <person name="Zaremba-Niedzwiedzka K."/>
            <person name="Martijn J."/>
            <person name="Lind A.E."/>
            <person name="van Eijk R."/>
            <person name="Schleper C."/>
            <person name="Guy L."/>
            <person name="Ettema T.J."/>
        </authorList>
    </citation>
    <scope>NUCLEOTIDE SEQUENCE</scope>
</reference>
<accession>A0A0F9URQ6</accession>
<evidence type="ECO:0000313" key="6">
    <source>
        <dbReference type="EMBL" id="KKN56313.1"/>
    </source>
</evidence>
<evidence type="ECO:0000259" key="5">
    <source>
        <dbReference type="PROSITE" id="PS50932"/>
    </source>
</evidence>
<dbReference type="Pfam" id="PF00356">
    <property type="entry name" value="LacI"/>
    <property type="match status" value="1"/>
</dbReference>
<dbReference type="PANTHER" id="PTHR30146">
    <property type="entry name" value="LACI-RELATED TRANSCRIPTIONAL REPRESSOR"/>
    <property type="match status" value="1"/>
</dbReference>
<dbReference type="PROSITE" id="PS50932">
    <property type="entry name" value="HTH_LACI_2"/>
    <property type="match status" value="1"/>
</dbReference>
<keyword evidence="3" id="KW-0238">DNA-binding</keyword>
<dbReference type="EMBL" id="LAZR01000849">
    <property type="protein sequence ID" value="KKN56313.1"/>
    <property type="molecule type" value="Genomic_DNA"/>
</dbReference>
<name>A0A0F9URQ6_9ZZZZ</name>
<organism evidence="6">
    <name type="scientific">marine sediment metagenome</name>
    <dbReference type="NCBI Taxonomy" id="412755"/>
    <lineage>
        <taxon>unclassified sequences</taxon>
        <taxon>metagenomes</taxon>
        <taxon>ecological metagenomes</taxon>
    </lineage>
</organism>
<feature type="domain" description="HTH lacI-type" evidence="5">
    <location>
        <begin position="7"/>
        <end position="61"/>
    </location>
</feature>
<dbReference type="PANTHER" id="PTHR30146:SF95">
    <property type="entry name" value="RIBOSE OPERON REPRESSOR"/>
    <property type="match status" value="1"/>
</dbReference>
<dbReference type="Pfam" id="PF13377">
    <property type="entry name" value="Peripla_BP_3"/>
    <property type="match status" value="1"/>
</dbReference>
<comment type="caution">
    <text evidence="6">The sequence shown here is derived from an EMBL/GenBank/DDBJ whole genome shotgun (WGS) entry which is preliminary data.</text>
</comment>
<dbReference type="InterPro" id="IPR028082">
    <property type="entry name" value="Peripla_BP_I"/>
</dbReference>
<dbReference type="CDD" id="cd01392">
    <property type="entry name" value="HTH_LacI"/>
    <property type="match status" value="1"/>
</dbReference>
<sequence length="335" mass="37105">MSKQKRVTSYDVAREAGVSQSAVSRVFRPGFSVSKKTREKVVATANEMGYRPNAIARMLITKQSGMVAVILSSRANLNYPEVLSELNKELALNNKRVLLFTLDDADELDELLENIWTFQVDGVIALAAHFDSKSLDLFAKHSTPIVLYNRNVPESNANTVCCNHDKGIKQLIDLLHQSNHKSYLIIAGPDDSDVANERREIAQNYLHTLGIQNTPVIYGDYGYKSARSALEDWLKTNTLPDAIICSNDVMAIGVIDEIKQNLNLSVPDDVSVVGFDGISAASWYNYQITTIQQPMKQLTKAAVDILMERIENPQAAAEARVFTGSLITGNSIKTR</sequence>
<protein>
    <recommendedName>
        <fullName evidence="5">HTH lacI-type domain-containing protein</fullName>
    </recommendedName>
</protein>
<dbReference type="Gene3D" id="1.10.260.40">
    <property type="entry name" value="lambda repressor-like DNA-binding domains"/>
    <property type="match status" value="1"/>
</dbReference>
<dbReference type="SUPFAM" id="SSF47413">
    <property type="entry name" value="lambda repressor-like DNA-binding domains"/>
    <property type="match status" value="1"/>
</dbReference>
<dbReference type="GO" id="GO:0000976">
    <property type="term" value="F:transcription cis-regulatory region binding"/>
    <property type="evidence" value="ECO:0007669"/>
    <property type="project" value="TreeGrafter"/>
</dbReference>
<dbReference type="SUPFAM" id="SSF53822">
    <property type="entry name" value="Periplasmic binding protein-like I"/>
    <property type="match status" value="1"/>
</dbReference>
<dbReference type="InterPro" id="IPR046335">
    <property type="entry name" value="LacI/GalR-like_sensor"/>
</dbReference>
<dbReference type="GO" id="GO:0003700">
    <property type="term" value="F:DNA-binding transcription factor activity"/>
    <property type="evidence" value="ECO:0007669"/>
    <property type="project" value="TreeGrafter"/>
</dbReference>
<dbReference type="CDD" id="cd06278">
    <property type="entry name" value="PBP1_LacI-like"/>
    <property type="match status" value="1"/>
</dbReference>
<evidence type="ECO:0000256" key="2">
    <source>
        <dbReference type="ARBA" id="ARBA00023015"/>
    </source>
</evidence>
<keyword evidence="4" id="KW-0804">Transcription</keyword>
<dbReference type="InterPro" id="IPR000843">
    <property type="entry name" value="HTH_LacI"/>
</dbReference>